<feature type="coiled-coil region" evidence="1">
    <location>
        <begin position="127"/>
        <end position="266"/>
    </location>
</feature>
<reference evidence="2 3" key="1">
    <citation type="submission" date="2017-09" db="EMBL/GenBank/DDBJ databases">
        <title>Comparative genomics of rhizobia isolated from Phaseolus vulgaris in China.</title>
        <authorList>
            <person name="Tong W."/>
        </authorList>
    </citation>
    <scope>NUCLEOTIDE SEQUENCE [LARGE SCALE GENOMIC DNA]</scope>
    <source>
        <strain evidence="2 3">Y27</strain>
    </source>
</reference>
<gene>
    <name evidence="2" type="ORF">CO662_29885</name>
</gene>
<evidence type="ECO:0000256" key="1">
    <source>
        <dbReference type="SAM" id="Coils"/>
    </source>
</evidence>
<evidence type="ECO:0008006" key="4">
    <source>
        <dbReference type="Google" id="ProtNLM"/>
    </source>
</evidence>
<evidence type="ECO:0000313" key="3">
    <source>
        <dbReference type="Proteomes" id="UP000219972"/>
    </source>
</evidence>
<dbReference type="Proteomes" id="UP000219972">
    <property type="component" value="Unassembled WGS sequence"/>
</dbReference>
<evidence type="ECO:0000313" key="2">
    <source>
        <dbReference type="EMBL" id="PDS48303.1"/>
    </source>
</evidence>
<comment type="caution">
    <text evidence="2">The sequence shown here is derived from an EMBL/GenBank/DDBJ whole genome shotgun (WGS) entry which is preliminary data.</text>
</comment>
<protein>
    <recommendedName>
        <fullName evidence="4">Chromosome segregation SMC protein</fullName>
    </recommendedName>
</protein>
<proteinExistence type="predicted"/>
<keyword evidence="3" id="KW-1185">Reference proteome</keyword>
<sequence length="389" mass="43038">MIEYALLFGLGFLTAAFLVFLVSPAVHRRIVWYTENRLKATMPLSPQEVRAQKDMVRALYAAENARTTQDLLREREKSLSLQLRHDALAVDAGRLAAEIGELQAQIGEMHVEAAEQRSHLRKDENYISQLKTNLHIAEQSAANKESELATMRTRLSKLGEQADGLRIDLAARDTEAESLKFRANALRDERDTLRQDVTLLQKRARDAEQKLTQQQHMVIRLEDKAARESASAAEKETLVARRLQEIAKLKEQLKAANAEIRKVNRVLRDAGLAGMAAELPAEVTVEDTTVSALDTADVIAEIGEDVRTRSAALAERLQKAKAVSGRDGAIREEIASIAANMLALTALNEGPSSPIRTLLADTAEKNPNDRISLADRAAAIIADHPERVR</sequence>
<dbReference type="EMBL" id="NWSL01000028">
    <property type="protein sequence ID" value="PDS48303.1"/>
    <property type="molecule type" value="Genomic_DNA"/>
</dbReference>
<dbReference type="RefSeq" id="WP_097544909.1">
    <property type="nucleotide sequence ID" value="NZ_NWSK01000021.1"/>
</dbReference>
<name>A0ABX4J2F7_9HYPH</name>
<organism evidence="2 3">
    <name type="scientific">Rhizobium anhuiense</name>
    <dbReference type="NCBI Taxonomy" id="1184720"/>
    <lineage>
        <taxon>Bacteria</taxon>
        <taxon>Pseudomonadati</taxon>
        <taxon>Pseudomonadota</taxon>
        <taxon>Alphaproteobacteria</taxon>
        <taxon>Hyphomicrobiales</taxon>
        <taxon>Rhizobiaceae</taxon>
        <taxon>Rhizobium/Agrobacterium group</taxon>
        <taxon>Rhizobium</taxon>
    </lineage>
</organism>
<keyword evidence="1" id="KW-0175">Coiled coil</keyword>
<accession>A0ABX4J2F7</accession>